<dbReference type="Gene3D" id="3.90.75.20">
    <property type="match status" value="1"/>
</dbReference>
<gene>
    <name evidence="3" type="ORF">QJ522_09295</name>
</gene>
<keyword evidence="3" id="KW-0540">Nuclease</keyword>
<reference evidence="3" key="1">
    <citation type="submission" date="2023-05" db="EMBL/GenBank/DDBJ databases">
        <title>Anaerotaeda fermentans gen. nov., sp. nov., a novel anaerobic planctomycete of the new family within the order Sedimentisphaerales isolated from Taman Peninsula, Russia.</title>
        <authorList>
            <person name="Khomyakova M.A."/>
            <person name="Merkel A.Y."/>
            <person name="Slobodkin A.I."/>
        </authorList>
    </citation>
    <scope>NUCLEOTIDE SEQUENCE</scope>
    <source>
        <strain evidence="3">M17dextr</strain>
    </source>
</reference>
<dbReference type="GO" id="GO:0004519">
    <property type="term" value="F:endonuclease activity"/>
    <property type="evidence" value="ECO:0007669"/>
    <property type="project" value="UniProtKB-KW"/>
</dbReference>
<evidence type="ECO:0000256" key="1">
    <source>
        <dbReference type="SAM" id="MobiDB-lite"/>
    </source>
</evidence>
<feature type="domain" description="HNH nuclease" evidence="2">
    <location>
        <begin position="9"/>
        <end position="38"/>
    </location>
</feature>
<dbReference type="AlphaFoldDB" id="A0AAW6U0U5"/>
<organism evidence="3 4">
    <name type="scientific">Anaerobaca lacustris</name>
    <dbReference type="NCBI Taxonomy" id="3044600"/>
    <lineage>
        <taxon>Bacteria</taxon>
        <taxon>Pseudomonadati</taxon>
        <taxon>Planctomycetota</taxon>
        <taxon>Phycisphaerae</taxon>
        <taxon>Sedimentisphaerales</taxon>
        <taxon>Anaerobacaceae</taxon>
        <taxon>Anaerobaca</taxon>
    </lineage>
</organism>
<name>A0AAW6U0U5_9BACT</name>
<dbReference type="RefSeq" id="WP_349244642.1">
    <property type="nucleotide sequence ID" value="NZ_JASCXX010000009.1"/>
</dbReference>
<protein>
    <submittedName>
        <fullName evidence="3">HNH endonuclease</fullName>
    </submittedName>
</protein>
<accession>A0AAW6U0U5</accession>
<comment type="caution">
    <text evidence="3">The sequence shown here is derived from an EMBL/GenBank/DDBJ whole genome shotgun (WGS) entry which is preliminary data.</text>
</comment>
<dbReference type="EMBL" id="JASCXX010000009">
    <property type="protein sequence ID" value="MDI6449236.1"/>
    <property type="molecule type" value="Genomic_DNA"/>
</dbReference>
<dbReference type="InterPro" id="IPR044925">
    <property type="entry name" value="His-Me_finger_sf"/>
</dbReference>
<keyword evidence="3" id="KW-0255">Endonuclease</keyword>
<dbReference type="SUPFAM" id="SSF54060">
    <property type="entry name" value="His-Me finger endonucleases"/>
    <property type="match status" value="1"/>
</dbReference>
<keyword evidence="4" id="KW-1185">Reference proteome</keyword>
<proteinExistence type="predicted"/>
<evidence type="ECO:0000259" key="2">
    <source>
        <dbReference type="Pfam" id="PF13392"/>
    </source>
</evidence>
<evidence type="ECO:0000313" key="3">
    <source>
        <dbReference type="EMBL" id="MDI6449236.1"/>
    </source>
</evidence>
<evidence type="ECO:0000313" key="4">
    <source>
        <dbReference type="Proteomes" id="UP001431776"/>
    </source>
</evidence>
<sequence length="50" mass="5913">MHRQIMDPPKGKVVDHKNRNRLDNTRINLRVCTHAENTQNARKIQGTYSR</sequence>
<keyword evidence="3" id="KW-0378">Hydrolase</keyword>
<dbReference type="InterPro" id="IPR003615">
    <property type="entry name" value="HNH_nuc"/>
</dbReference>
<feature type="compositionally biased region" description="Basic and acidic residues" evidence="1">
    <location>
        <begin position="9"/>
        <end position="24"/>
    </location>
</feature>
<feature type="region of interest" description="Disordered" evidence="1">
    <location>
        <begin position="1"/>
        <end position="26"/>
    </location>
</feature>
<dbReference type="Pfam" id="PF13392">
    <property type="entry name" value="HNH_3"/>
    <property type="match status" value="1"/>
</dbReference>
<dbReference type="Proteomes" id="UP001431776">
    <property type="component" value="Unassembled WGS sequence"/>
</dbReference>